<dbReference type="EMBL" id="BA000037">
    <property type="protein sequence ID" value="BAC93552.1"/>
    <property type="molecule type" value="Genomic_DNA"/>
</dbReference>
<protein>
    <submittedName>
        <fullName evidence="2">Uncharacterized protein</fullName>
    </submittedName>
</protein>
<dbReference type="HOGENOM" id="CLU_3223802_0_0_6"/>
<keyword evidence="1" id="KW-0472">Membrane</keyword>
<feature type="transmembrane region" description="Helical" evidence="1">
    <location>
        <begin position="26"/>
        <end position="45"/>
    </location>
</feature>
<evidence type="ECO:0000313" key="3">
    <source>
        <dbReference type="Proteomes" id="UP000002675"/>
    </source>
</evidence>
<gene>
    <name evidence="2" type="ordered locus">VV0788</name>
</gene>
<dbReference type="Proteomes" id="UP000002675">
    <property type="component" value="Chromosome I"/>
</dbReference>
<evidence type="ECO:0000313" key="2">
    <source>
        <dbReference type="EMBL" id="BAC93552.1"/>
    </source>
</evidence>
<organism evidence="2 3">
    <name type="scientific">Vibrio vulnificus (strain YJ016)</name>
    <dbReference type="NCBI Taxonomy" id="196600"/>
    <lineage>
        <taxon>Bacteria</taxon>
        <taxon>Pseudomonadati</taxon>
        <taxon>Pseudomonadota</taxon>
        <taxon>Gammaproteobacteria</taxon>
        <taxon>Vibrionales</taxon>
        <taxon>Vibrionaceae</taxon>
        <taxon>Vibrio</taxon>
    </lineage>
</organism>
<evidence type="ECO:0000256" key="1">
    <source>
        <dbReference type="SAM" id="Phobius"/>
    </source>
</evidence>
<sequence length="47" mass="5588">MPFMTDSIEHNQNFDLKENNQKTQPLSLGFLYVFFPLFPSLVLLFEH</sequence>
<reference evidence="2 3" key="1">
    <citation type="journal article" date="2003" name="Genome Res.">
        <title>Comparative genome analysis of Vibrio vulnificus, a marine pathogen.</title>
        <authorList>
            <person name="Chen C.Y."/>
            <person name="Wu K.M."/>
            <person name="Chang Y.C."/>
            <person name="Chang C.H."/>
            <person name="Tsai H.C."/>
            <person name="Liao T.L."/>
            <person name="Liu Y.M."/>
            <person name="Chen H.J."/>
            <person name="Shen A.B."/>
            <person name="Li J.C."/>
            <person name="Su T.L."/>
            <person name="Shao C.P."/>
            <person name="Lee C.T."/>
            <person name="Hor L.I."/>
            <person name="Tsai S.F."/>
        </authorList>
    </citation>
    <scope>NUCLEOTIDE SEQUENCE [LARGE SCALE GENOMIC DNA]</scope>
    <source>
        <strain evidence="2 3">YJ016</strain>
    </source>
</reference>
<dbReference type="AlphaFoldDB" id="Q7MNC9"/>
<accession>Q7MNC9</accession>
<keyword evidence="1" id="KW-0812">Transmembrane</keyword>
<proteinExistence type="predicted"/>
<name>Q7MNC9_VIBVY</name>
<dbReference type="KEGG" id="vvy:VV0788"/>
<keyword evidence="1" id="KW-1133">Transmembrane helix</keyword>